<dbReference type="EMBL" id="ABEU02000027">
    <property type="protein sequence ID" value="PNR26517.1"/>
    <property type="molecule type" value="Genomic_DNA"/>
</dbReference>
<feature type="region of interest" description="Disordered" evidence="1">
    <location>
        <begin position="136"/>
        <end position="168"/>
    </location>
</feature>
<reference evidence="2 4" key="1">
    <citation type="journal article" date="2008" name="Science">
        <title>The Physcomitrella genome reveals evolutionary insights into the conquest of land by plants.</title>
        <authorList>
            <person name="Rensing S."/>
            <person name="Lang D."/>
            <person name="Zimmer A."/>
            <person name="Terry A."/>
            <person name="Salamov A."/>
            <person name="Shapiro H."/>
            <person name="Nishiyama T."/>
            <person name="Perroud P.-F."/>
            <person name="Lindquist E."/>
            <person name="Kamisugi Y."/>
            <person name="Tanahashi T."/>
            <person name="Sakakibara K."/>
            <person name="Fujita T."/>
            <person name="Oishi K."/>
            <person name="Shin-I T."/>
            <person name="Kuroki Y."/>
            <person name="Toyoda A."/>
            <person name="Suzuki Y."/>
            <person name="Hashimoto A."/>
            <person name="Yamaguchi K."/>
            <person name="Sugano A."/>
            <person name="Kohara Y."/>
            <person name="Fujiyama A."/>
            <person name="Anterola A."/>
            <person name="Aoki S."/>
            <person name="Ashton N."/>
            <person name="Barbazuk W.B."/>
            <person name="Barker E."/>
            <person name="Bennetzen J."/>
            <person name="Bezanilla M."/>
            <person name="Blankenship R."/>
            <person name="Cho S.H."/>
            <person name="Dutcher S."/>
            <person name="Estelle M."/>
            <person name="Fawcett J.A."/>
            <person name="Gundlach H."/>
            <person name="Hanada K."/>
            <person name="Heyl A."/>
            <person name="Hicks K.A."/>
            <person name="Hugh J."/>
            <person name="Lohr M."/>
            <person name="Mayer K."/>
            <person name="Melkozernov A."/>
            <person name="Murata T."/>
            <person name="Nelson D."/>
            <person name="Pils B."/>
            <person name="Prigge M."/>
            <person name="Reiss B."/>
            <person name="Renner T."/>
            <person name="Rombauts S."/>
            <person name="Rushton P."/>
            <person name="Sanderfoot A."/>
            <person name="Schween G."/>
            <person name="Shiu S.-H."/>
            <person name="Stueber K."/>
            <person name="Theodoulou F.L."/>
            <person name="Tu H."/>
            <person name="Van de Peer Y."/>
            <person name="Verrier P.J."/>
            <person name="Waters E."/>
            <person name="Wood A."/>
            <person name="Yang L."/>
            <person name="Cove D."/>
            <person name="Cuming A."/>
            <person name="Hasebe M."/>
            <person name="Lucas S."/>
            <person name="Mishler D.B."/>
            <person name="Reski R."/>
            <person name="Grigoriev I."/>
            <person name="Quatrano R.S."/>
            <person name="Boore J.L."/>
        </authorList>
    </citation>
    <scope>NUCLEOTIDE SEQUENCE [LARGE SCALE GENOMIC DNA]</scope>
    <source>
        <strain evidence="3 4">cv. Gransden 2004</strain>
    </source>
</reference>
<dbReference type="AlphaFoldDB" id="A0A2K1IB84"/>
<evidence type="ECO:0008006" key="5">
    <source>
        <dbReference type="Google" id="ProtNLM"/>
    </source>
</evidence>
<dbReference type="STRING" id="3218.A0A2K1IB84"/>
<dbReference type="EnsemblPlants" id="Pp3c27_8560V3.1">
    <property type="protein sequence ID" value="Pp3c27_8560V3.1"/>
    <property type="gene ID" value="Pp3c27_8560"/>
</dbReference>
<dbReference type="Gramene" id="Pp3c27_8560V3.1">
    <property type="protein sequence ID" value="Pp3c27_8560V3.1"/>
    <property type="gene ID" value="Pp3c27_8560"/>
</dbReference>
<organism evidence="2">
    <name type="scientific">Physcomitrium patens</name>
    <name type="common">Spreading-leaved earth moss</name>
    <name type="synonym">Physcomitrella patens</name>
    <dbReference type="NCBI Taxonomy" id="3218"/>
    <lineage>
        <taxon>Eukaryota</taxon>
        <taxon>Viridiplantae</taxon>
        <taxon>Streptophyta</taxon>
        <taxon>Embryophyta</taxon>
        <taxon>Bryophyta</taxon>
        <taxon>Bryophytina</taxon>
        <taxon>Bryopsida</taxon>
        <taxon>Funariidae</taxon>
        <taxon>Funariales</taxon>
        <taxon>Funariaceae</taxon>
        <taxon>Physcomitrium</taxon>
    </lineage>
</organism>
<proteinExistence type="predicted"/>
<dbReference type="PANTHER" id="PTHR39596:SF2">
    <property type="entry name" value="HET DOMAIN PROTEIN (AFU_ORTHOLOGUE AFUA_1G17550)-RELATED"/>
    <property type="match status" value="1"/>
</dbReference>
<dbReference type="PaxDb" id="3218-PP1S164_125V6.1"/>
<dbReference type="PANTHER" id="PTHR39596">
    <property type="match status" value="1"/>
</dbReference>
<gene>
    <name evidence="2" type="ORF">PHYPA_031092</name>
</gene>
<evidence type="ECO:0000313" key="4">
    <source>
        <dbReference type="Proteomes" id="UP000006727"/>
    </source>
</evidence>
<dbReference type="Proteomes" id="UP000006727">
    <property type="component" value="Chromosome 27"/>
</dbReference>
<reference evidence="3" key="3">
    <citation type="submission" date="2020-12" db="UniProtKB">
        <authorList>
            <consortium name="EnsemblPlants"/>
        </authorList>
    </citation>
    <scope>IDENTIFICATION</scope>
</reference>
<keyword evidence="4" id="KW-1185">Reference proteome</keyword>
<evidence type="ECO:0000313" key="3">
    <source>
        <dbReference type="EnsemblPlants" id="Pp3c27_8560V3.1"/>
    </source>
</evidence>
<protein>
    <recommendedName>
        <fullName evidence="5">Heterokaryon incompatibility domain-containing protein</fullName>
    </recommendedName>
</protein>
<reference evidence="2 4" key="2">
    <citation type="journal article" date="2018" name="Plant J.">
        <title>The Physcomitrella patens chromosome-scale assembly reveals moss genome structure and evolution.</title>
        <authorList>
            <person name="Lang D."/>
            <person name="Ullrich K.K."/>
            <person name="Murat F."/>
            <person name="Fuchs J."/>
            <person name="Jenkins J."/>
            <person name="Haas F.B."/>
            <person name="Piednoel M."/>
            <person name="Gundlach H."/>
            <person name="Van Bel M."/>
            <person name="Meyberg R."/>
            <person name="Vives C."/>
            <person name="Morata J."/>
            <person name="Symeonidi A."/>
            <person name="Hiss M."/>
            <person name="Muchero W."/>
            <person name="Kamisugi Y."/>
            <person name="Saleh O."/>
            <person name="Blanc G."/>
            <person name="Decker E.L."/>
            <person name="van Gessel N."/>
            <person name="Grimwood J."/>
            <person name="Hayes R.D."/>
            <person name="Graham S.W."/>
            <person name="Gunter L.E."/>
            <person name="McDaniel S.F."/>
            <person name="Hoernstein S.N.W."/>
            <person name="Larsson A."/>
            <person name="Li F.W."/>
            <person name="Perroud P.F."/>
            <person name="Phillips J."/>
            <person name="Ranjan P."/>
            <person name="Rokshar D.S."/>
            <person name="Rothfels C.J."/>
            <person name="Schneider L."/>
            <person name="Shu S."/>
            <person name="Stevenson D.W."/>
            <person name="Thummler F."/>
            <person name="Tillich M."/>
            <person name="Villarreal Aguilar J.C."/>
            <person name="Widiez T."/>
            <person name="Wong G.K."/>
            <person name="Wymore A."/>
            <person name="Zhang Y."/>
            <person name="Zimmer A.D."/>
            <person name="Quatrano R.S."/>
            <person name="Mayer K.F.X."/>
            <person name="Goodstein D."/>
            <person name="Casacuberta J.M."/>
            <person name="Vandepoele K."/>
            <person name="Reski R."/>
            <person name="Cuming A.C."/>
            <person name="Tuskan G.A."/>
            <person name="Maumus F."/>
            <person name="Salse J."/>
            <person name="Schmutz J."/>
            <person name="Rensing S.A."/>
        </authorList>
    </citation>
    <scope>NUCLEOTIDE SEQUENCE [LARGE SCALE GENOMIC DNA]</scope>
    <source>
        <strain evidence="3 4">cv. Gransden 2004</strain>
    </source>
</reference>
<dbReference type="InParanoid" id="A0A2K1IB84"/>
<evidence type="ECO:0000256" key="1">
    <source>
        <dbReference type="SAM" id="MobiDB-lite"/>
    </source>
</evidence>
<feature type="compositionally biased region" description="Polar residues" evidence="1">
    <location>
        <begin position="153"/>
        <end position="163"/>
    </location>
</feature>
<accession>A0A2K1IB84</accession>
<name>A0A2K1IB84_PHYPA</name>
<evidence type="ECO:0000313" key="2">
    <source>
        <dbReference type="EMBL" id="PNR26517.1"/>
    </source>
</evidence>
<sequence length="544" mass="60990">MSCVPVAVPTALLQLKLWARRIEAAYTHAYNGLFSETLEEYYSTFFSAGLEPQVLADIIIQMACIFEAVHVSTLVFDPEVRPKVHIGITFMWAQLIPHRYRATIVPGGWCPAIDVGIIARDGLACILGYARTLKSPQSRSSVGHGASKPESCVVNTRDTTNNPPKHVSESCECNNSMPLLEDVKRFLQNRKIPAVDWCPVQDKLRVKDSSSTPFVAISHVWAACKNDEGILKDLGKAGNGAFWIDTLCIPEMDDMKHRATWLMAQTDKEAEAVVVIDSGIQEISSSALYEEKLFNVLYSRWMQRLWTFQETAMAKKLYFEFSDGLVSLDELVPIRQVSFLGDINPVLSSLFGEVWGLLGCIPGDLGLVFVSRIFRQRSLSKPSDELLAVCSVLNLDGFELARISNPEERMVSFLQIGKLPSLIIFDLLLPCEWRLDKEGFRWAPKTFMRGNEIEYVGFLKGECDVLCTSTSLEAEYVAITQGVVLEGEKGEWYFSHLNEGRTSICKVEYFTKLRSVNIPSCNAILLDARNDGGFPAKIYNLYFL</sequence>